<comment type="similarity">
    <text evidence="2">Belongs to the KHG/KDPG aldolase family.</text>
</comment>
<comment type="pathway">
    <text evidence="1">Carbohydrate acid metabolism.</text>
</comment>
<dbReference type="Gene3D" id="3.20.20.70">
    <property type="entry name" value="Aldolase class I"/>
    <property type="match status" value="1"/>
</dbReference>
<accession>A0A445MRC5</accession>
<dbReference type="Pfam" id="PF01081">
    <property type="entry name" value="Aldolase"/>
    <property type="match status" value="1"/>
</dbReference>
<comment type="subunit">
    <text evidence="3">Homotrimer.</text>
</comment>
<evidence type="ECO:0000256" key="4">
    <source>
        <dbReference type="ARBA" id="ARBA00023239"/>
    </source>
</evidence>
<dbReference type="EMBL" id="OJIN01000019">
    <property type="protein sequence ID" value="SPD72021.1"/>
    <property type="molecule type" value="Genomic_DNA"/>
</dbReference>
<gene>
    <name evidence="6" type="ORF">PITCH_A1150056</name>
</gene>
<dbReference type="PANTHER" id="PTHR30246:SF1">
    <property type="entry name" value="2-DEHYDRO-3-DEOXY-6-PHOSPHOGALACTONATE ALDOLASE-RELATED"/>
    <property type="match status" value="1"/>
</dbReference>
<evidence type="ECO:0000256" key="2">
    <source>
        <dbReference type="ARBA" id="ARBA00006906"/>
    </source>
</evidence>
<evidence type="ECO:0000256" key="3">
    <source>
        <dbReference type="ARBA" id="ARBA00011233"/>
    </source>
</evidence>
<keyword evidence="5" id="KW-0119">Carbohydrate metabolism</keyword>
<organism evidence="6">
    <name type="scientific">uncultured Desulfobacterium sp</name>
    <dbReference type="NCBI Taxonomy" id="201089"/>
    <lineage>
        <taxon>Bacteria</taxon>
        <taxon>Pseudomonadati</taxon>
        <taxon>Thermodesulfobacteriota</taxon>
        <taxon>Desulfobacteria</taxon>
        <taxon>Desulfobacterales</taxon>
        <taxon>Desulfobacteriaceae</taxon>
        <taxon>Desulfobacterium</taxon>
        <taxon>environmental samples</taxon>
    </lineage>
</organism>
<reference evidence="6" key="1">
    <citation type="submission" date="2018-01" db="EMBL/GenBank/DDBJ databases">
        <authorList>
            <person name="Regsiter A."/>
            <person name="William W."/>
        </authorList>
    </citation>
    <scope>NUCLEOTIDE SEQUENCE</scope>
    <source>
        <strain evidence="6">TRIP AH-1</strain>
    </source>
</reference>
<dbReference type="AlphaFoldDB" id="A0A445MRC5"/>
<dbReference type="GO" id="GO:0016829">
    <property type="term" value="F:lyase activity"/>
    <property type="evidence" value="ECO:0007669"/>
    <property type="project" value="UniProtKB-KW"/>
</dbReference>
<dbReference type="PANTHER" id="PTHR30246">
    <property type="entry name" value="2-KETO-3-DEOXY-6-PHOSPHOGLUCONATE ALDOLASE"/>
    <property type="match status" value="1"/>
</dbReference>
<sequence>MDISKFKSLPLLGILRGIKEDSIEPLIETVVASGLKTIEITMNTKGAHDLIRRTVKAADDRLVVGAGTVLTMEDLQSALDAGATFIVLPVLVADVVRYCAKNSIPVFPGAFTPQEVYNAWLAGATMVKVFPAGLLGPKYFAELKGPFNDIELLACGGVNVDTIGMFFSSGASAAAFGAGTFKKAWLEQRDFSSIRRSIEDLIEKIPI</sequence>
<name>A0A445MRC5_9BACT</name>
<dbReference type="InterPro" id="IPR013785">
    <property type="entry name" value="Aldolase_TIM"/>
</dbReference>
<proteinExistence type="inferred from homology"/>
<evidence type="ECO:0000256" key="5">
    <source>
        <dbReference type="ARBA" id="ARBA00023277"/>
    </source>
</evidence>
<keyword evidence="4" id="KW-0456">Lyase</keyword>
<protein>
    <submittedName>
        <fullName evidence="6">2-dehydro-3-deoxyphosphogluconate aldolase/4-hydroxy-2-oxoglutarate aldolase</fullName>
    </submittedName>
</protein>
<evidence type="ECO:0000313" key="6">
    <source>
        <dbReference type="EMBL" id="SPD72021.1"/>
    </source>
</evidence>
<dbReference type="SUPFAM" id="SSF51569">
    <property type="entry name" value="Aldolase"/>
    <property type="match status" value="1"/>
</dbReference>
<dbReference type="CDD" id="cd00452">
    <property type="entry name" value="KDPG_aldolase"/>
    <property type="match status" value="1"/>
</dbReference>
<dbReference type="NCBIfam" id="TIGR01182">
    <property type="entry name" value="eda"/>
    <property type="match status" value="1"/>
</dbReference>
<dbReference type="InterPro" id="IPR000887">
    <property type="entry name" value="Aldlse_KDPG_KHG"/>
</dbReference>
<evidence type="ECO:0000256" key="1">
    <source>
        <dbReference type="ARBA" id="ARBA00004761"/>
    </source>
</evidence>